<dbReference type="CDD" id="cd17338">
    <property type="entry name" value="MFS_unc93_like"/>
    <property type="match status" value="1"/>
</dbReference>
<evidence type="ECO:0000313" key="8">
    <source>
        <dbReference type="Proteomes" id="UP001497512"/>
    </source>
</evidence>
<accession>A0ABP0V1C2</accession>
<evidence type="ECO:0008006" key="9">
    <source>
        <dbReference type="Google" id="ProtNLM"/>
    </source>
</evidence>
<feature type="transmembrane region" description="Helical" evidence="6">
    <location>
        <begin position="226"/>
        <end position="246"/>
    </location>
</feature>
<feature type="transmembrane region" description="Helical" evidence="6">
    <location>
        <begin position="445"/>
        <end position="464"/>
    </location>
</feature>
<comment type="similarity">
    <text evidence="2">Belongs to the unc-93 family.</text>
</comment>
<dbReference type="SUPFAM" id="SSF103473">
    <property type="entry name" value="MFS general substrate transporter"/>
    <property type="match status" value="1"/>
</dbReference>
<dbReference type="InterPro" id="IPR051951">
    <property type="entry name" value="UNC-93_regulatory"/>
</dbReference>
<feature type="transmembrane region" description="Helical" evidence="6">
    <location>
        <begin position="312"/>
        <end position="335"/>
    </location>
</feature>
<keyword evidence="5 6" id="KW-0472">Membrane</keyword>
<feature type="transmembrane region" description="Helical" evidence="6">
    <location>
        <begin position="102"/>
        <end position="122"/>
    </location>
</feature>
<keyword evidence="8" id="KW-1185">Reference proteome</keyword>
<keyword evidence="4 6" id="KW-1133">Transmembrane helix</keyword>
<reference evidence="7" key="1">
    <citation type="submission" date="2024-02" db="EMBL/GenBank/DDBJ databases">
        <authorList>
            <consortium name="ELIXIR-Norway"/>
            <consortium name="Elixir Norway"/>
        </authorList>
    </citation>
    <scope>NUCLEOTIDE SEQUENCE</scope>
</reference>
<evidence type="ECO:0000256" key="1">
    <source>
        <dbReference type="ARBA" id="ARBA00004141"/>
    </source>
</evidence>
<feature type="transmembrane region" description="Helical" evidence="6">
    <location>
        <begin position="381"/>
        <end position="409"/>
    </location>
</feature>
<evidence type="ECO:0000256" key="5">
    <source>
        <dbReference type="ARBA" id="ARBA00023136"/>
    </source>
</evidence>
<dbReference type="Pfam" id="PF05978">
    <property type="entry name" value="UNC-93"/>
    <property type="match status" value="1"/>
</dbReference>
<sequence>MSNRSDIIAIEAVSEVAAADSEDDSFFHRSPSVVEAWQRQDRDSVPVLRRSDSMDGNWSPAVRDLHMLSLSFLFVFLAYGAIQNLESSLHVTDGLGSTSLALLYLSLTISSLGSPFMVMWLGSKNAILFGLSGYWAFIAANIFPSWYTMIPASVFLGFTASILWVAEGTYLTFAAKSHAAACNITEATAIGTFNGQFWGVFASNQVVGNLISLALLQFEKATPGTVQLFIVFLGSMTVGTVFALLLRPHGQILKFGPPLLRSDSVNSAIYNRSFVKSTFALLFEKKMLLLILLLVYTGLQQAFIWGDFTRDIITPAFGVSWVGGVMAIYGAADAIGSLVAGKYSTGLVSIAIITCAGAITQALVLMIFFCKQEYMAGWTDYMLLAGLAIAWGVGDATFNTQISALLGILYPNDTEAAFAQWKIWQSAATSAAFFASTHIDLATRLLSLLGVLVASIAAFLVVVLRPDRTHWLKS</sequence>
<dbReference type="Proteomes" id="UP001497512">
    <property type="component" value="Chromosome 8"/>
</dbReference>
<evidence type="ECO:0000256" key="2">
    <source>
        <dbReference type="ARBA" id="ARBA00009172"/>
    </source>
</evidence>
<dbReference type="InterPro" id="IPR044771">
    <property type="entry name" value="UN933_plant"/>
</dbReference>
<feature type="transmembrane region" description="Helical" evidence="6">
    <location>
        <begin position="287"/>
        <end position="306"/>
    </location>
</feature>
<evidence type="ECO:0000256" key="3">
    <source>
        <dbReference type="ARBA" id="ARBA00022692"/>
    </source>
</evidence>
<feature type="transmembrane region" description="Helical" evidence="6">
    <location>
        <begin position="347"/>
        <end position="369"/>
    </location>
</feature>
<dbReference type="PANTHER" id="PTHR19444">
    <property type="entry name" value="UNC-93 RELATED"/>
    <property type="match status" value="1"/>
</dbReference>
<name>A0ABP0V1C2_9BRYO</name>
<dbReference type="PANTHER" id="PTHR19444:SF13">
    <property type="entry name" value="PROTEIN UNC-93 HOMOLOG A"/>
    <property type="match status" value="1"/>
</dbReference>
<dbReference type="InterPro" id="IPR010291">
    <property type="entry name" value="Ion_channel_UNC-93"/>
</dbReference>
<proteinExistence type="inferred from homology"/>
<organism evidence="7 8">
    <name type="scientific">Sphagnum troendelagicum</name>
    <dbReference type="NCBI Taxonomy" id="128251"/>
    <lineage>
        <taxon>Eukaryota</taxon>
        <taxon>Viridiplantae</taxon>
        <taxon>Streptophyta</taxon>
        <taxon>Embryophyta</taxon>
        <taxon>Bryophyta</taxon>
        <taxon>Sphagnophytina</taxon>
        <taxon>Sphagnopsida</taxon>
        <taxon>Sphagnales</taxon>
        <taxon>Sphagnaceae</taxon>
        <taxon>Sphagnum</taxon>
    </lineage>
</organism>
<comment type="subcellular location">
    <subcellularLocation>
        <location evidence="1">Membrane</location>
        <topology evidence="1">Multi-pass membrane protein</topology>
    </subcellularLocation>
</comment>
<dbReference type="EMBL" id="OZ019900">
    <property type="protein sequence ID" value="CAK9234344.1"/>
    <property type="molecule type" value="Genomic_DNA"/>
</dbReference>
<evidence type="ECO:0000313" key="7">
    <source>
        <dbReference type="EMBL" id="CAK9234344.1"/>
    </source>
</evidence>
<evidence type="ECO:0000256" key="6">
    <source>
        <dbReference type="SAM" id="Phobius"/>
    </source>
</evidence>
<gene>
    <name evidence="7" type="ORF">CSSPTR1EN2_LOCUS22170</name>
</gene>
<feature type="transmembrane region" description="Helical" evidence="6">
    <location>
        <begin position="134"/>
        <end position="166"/>
    </location>
</feature>
<dbReference type="InterPro" id="IPR036259">
    <property type="entry name" value="MFS_trans_sf"/>
</dbReference>
<protein>
    <recommendedName>
        <fullName evidence="9">UNC93-like protein</fullName>
    </recommendedName>
</protein>
<feature type="transmembrane region" description="Helical" evidence="6">
    <location>
        <begin position="65"/>
        <end position="82"/>
    </location>
</feature>
<evidence type="ECO:0000256" key="4">
    <source>
        <dbReference type="ARBA" id="ARBA00022989"/>
    </source>
</evidence>
<keyword evidence="3 6" id="KW-0812">Transmembrane</keyword>